<proteinExistence type="predicted"/>
<evidence type="ECO:0000313" key="2">
    <source>
        <dbReference type="Proteomes" id="UP000295221"/>
    </source>
</evidence>
<evidence type="ECO:0000313" key="1">
    <source>
        <dbReference type="EMBL" id="TCO02444.1"/>
    </source>
</evidence>
<comment type="caution">
    <text evidence="1">The sequence shown here is derived from an EMBL/GenBank/DDBJ whole genome shotgun (WGS) entry which is preliminary data.</text>
</comment>
<reference evidence="1 2" key="1">
    <citation type="submission" date="2019-03" db="EMBL/GenBank/DDBJ databases">
        <title>Genomic Encyclopedia of Type Strains, Phase IV (KMG-IV): sequencing the most valuable type-strain genomes for metagenomic binning, comparative biology and taxonomic classification.</title>
        <authorList>
            <person name="Goeker M."/>
        </authorList>
    </citation>
    <scope>NUCLEOTIDE SEQUENCE [LARGE SCALE GENOMIC DNA]</scope>
    <source>
        <strain evidence="1 2">DSM 24179</strain>
    </source>
</reference>
<protein>
    <submittedName>
        <fullName evidence="1">Uncharacterized protein</fullName>
    </submittedName>
</protein>
<dbReference type="EMBL" id="SLWK01000024">
    <property type="protein sequence ID" value="TCO02444.1"/>
    <property type="molecule type" value="Genomic_DNA"/>
</dbReference>
<dbReference type="Proteomes" id="UP000295221">
    <property type="component" value="Unassembled WGS sequence"/>
</dbReference>
<dbReference type="AlphaFoldDB" id="A0A4V2RV01"/>
<sequence length="60" mass="7036">MYESSMVTLKIMPNGDMYEMFGECGLRTCLPLQKLMRGRMFQVTTKPPNILYMMLANVFY</sequence>
<name>A0A4V2RV01_9BACT</name>
<organism evidence="1 2">
    <name type="scientific">Natronoflexus pectinivorans</name>
    <dbReference type="NCBI Taxonomy" id="682526"/>
    <lineage>
        <taxon>Bacteria</taxon>
        <taxon>Pseudomonadati</taxon>
        <taxon>Bacteroidota</taxon>
        <taxon>Bacteroidia</taxon>
        <taxon>Marinilabiliales</taxon>
        <taxon>Marinilabiliaceae</taxon>
        <taxon>Natronoflexus</taxon>
    </lineage>
</organism>
<accession>A0A4V2RV01</accession>
<keyword evidence="2" id="KW-1185">Reference proteome</keyword>
<gene>
    <name evidence="1" type="ORF">EV194_1249</name>
</gene>